<reference evidence="5 6" key="2">
    <citation type="submission" date="2024-05" db="EMBL/GenBank/DDBJ databases">
        <authorList>
            <person name="Chen Y."/>
            <person name="Shah S."/>
            <person name="Dougan E. K."/>
            <person name="Thang M."/>
            <person name="Chan C."/>
        </authorList>
    </citation>
    <scope>NUCLEOTIDE SEQUENCE [LARGE SCALE GENOMIC DNA]</scope>
</reference>
<evidence type="ECO:0000256" key="1">
    <source>
        <dbReference type="ARBA" id="ARBA00022801"/>
    </source>
</evidence>
<evidence type="ECO:0000313" key="6">
    <source>
        <dbReference type="Proteomes" id="UP001152797"/>
    </source>
</evidence>
<organism evidence="4">
    <name type="scientific">Cladocopium goreaui</name>
    <dbReference type="NCBI Taxonomy" id="2562237"/>
    <lineage>
        <taxon>Eukaryota</taxon>
        <taxon>Sar</taxon>
        <taxon>Alveolata</taxon>
        <taxon>Dinophyceae</taxon>
        <taxon>Suessiales</taxon>
        <taxon>Symbiodiniaceae</taxon>
        <taxon>Cladocopium</taxon>
    </lineage>
</organism>
<evidence type="ECO:0000259" key="3">
    <source>
        <dbReference type="Pfam" id="PF20434"/>
    </source>
</evidence>
<gene>
    <name evidence="4" type="ORF">C1SCF055_LOCUS37564</name>
</gene>
<keyword evidence="6" id="KW-1185">Reference proteome</keyword>
<dbReference type="AlphaFoldDB" id="A0A9P1GJE6"/>
<dbReference type="GO" id="GO:0016787">
    <property type="term" value="F:hydrolase activity"/>
    <property type="evidence" value="ECO:0007669"/>
    <property type="project" value="UniProtKB-KW"/>
</dbReference>
<dbReference type="InterPro" id="IPR050300">
    <property type="entry name" value="GDXG_lipolytic_enzyme"/>
</dbReference>
<dbReference type="SUPFAM" id="SSF53474">
    <property type="entry name" value="alpha/beta-Hydrolases"/>
    <property type="match status" value="1"/>
</dbReference>
<comment type="caution">
    <text evidence="4">The sequence shown here is derived from an EMBL/GenBank/DDBJ whole genome shotgun (WGS) entry which is preliminary data.</text>
</comment>
<dbReference type="Gene3D" id="3.40.50.1820">
    <property type="entry name" value="alpha/beta hydrolase"/>
    <property type="match status" value="1"/>
</dbReference>
<dbReference type="EMBL" id="CAMXCT020005501">
    <property type="protein sequence ID" value="CAL1165884.1"/>
    <property type="molecule type" value="Genomic_DNA"/>
</dbReference>
<dbReference type="PANTHER" id="PTHR48081">
    <property type="entry name" value="AB HYDROLASE SUPERFAMILY PROTEIN C4A8.06C"/>
    <property type="match status" value="1"/>
</dbReference>
<proteinExistence type="predicted"/>
<dbReference type="OrthoDB" id="2338at2759"/>
<dbReference type="EMBL" id="CAMXCT010005501">
    <property type="protein sequence ID" value="CAI4012509.1"/>
    <property type="molecule type" value="Genomic_DNA"/>
</dbReference>
<dbReference type="InterPro" id="IPR029058">
    <property type="entry name" value="AB_hydrolase_fold"/>
</dbReference>
<name>A0A9P1GJE6_9DINO</name>
<dbReference type="EMBL" id="CAMXCT030005501">
    <property type="protein sequence ID" value="CAL4799821.1"/>
    <property type="molecule type" value="Genomic_DNA"/>
</dbReference>
<dbReference type="Pfam" id="PF20434">
    <property type="entry name" value="BD-FAE"/>
    <property type="match status" value="1"/>
</dbReference>
<dbReference type="Proteomes" id="UP001152797">
    <property type="component" value="Unassembled WGS sequence"/>
</dbReference>
<feature type="domain" description="BD-FAE-like" evidence="3">
    <location>
        <begin position="64"/>
        <end position="159"/>
    </location>
</feature>
<feature type="signal peptide" evidence="2">
    <location>
        <begin position="1"/>
        <end position="25"/>
    </location>
</feature>
<keyword evidence="2" id="KW-0732">Signal</keyword>
<evidence type="ECO:0000313" key="4">
    <source>
        <dbReference type="EMBL" id="CAI4012509.1"/>
    </source>
</evidence>
<accession>A0A9P1GJE6</accession>
<sequence>MASPPHRLFQPLLLLLLLWSPCSVPRSGVVRTGGLLAAPASAAVKPRTLKYGTLADQVGDLWLPEDPEALVVLIHGGFWLPQYGKDLMSKLASDVVSRRWACWNLEYRRVAGPGWKDFNSTLQDITAALHFLKSPDFPQGLPVALVGHSAGGHLALWSQLSPGASPEPCAVISAGGVLDLCYADEEALGGGAGAVARFLGYRDVSSLKREVSPIDMLPPCRVNSLPPEEASRGTVPRARIGLVHGKRDDVVPPEQSVRFLVSSTCARVPCELHMALDEGHYEVLDPKSVSWRAVISMAAQSAKTAAAPETLGILRKGQGVPCRATCRPSGSVADTAGGARR</sequence>
<feature type="chain" id="PRO_5043272942" evidence="2">
    <location>
        <begin position="26"/>
        <end position="341"/>
    </location>
</feature>
<keyword evidence="1" id="KW-0378">Hydrolase</keyword>
<evidence type="ECO:0000256" key="2">
    <source>
        <dbReference type="SAM" id="SignalP"/>
    </source>
</evidence>
<evidence type="ECO:0000313" key="5">
    <source>
        <dbReference type="EMBL" id="CAL4799821.1"/>
    </source>
</evidence>
<protein>
    <submittedName>
        <fullName evidence="5">Phospho-2-dehydro-3-deoxyheptonate aldolase</fullName>
    </submittedName>
</protein>
<reference evidence="4" key="1">
    <citation type="submission" date="2022-10" db="EMBL/GenBank/DDBJ databases">
        <authorList>
            <person name="Chen Y."/>
            <person name="Dougan E. K."/>
            <person name="Chan C."/>
            <person name="Rhodes N."/>
            <person name="Thang M."/>
        </authorList>
    </citation>
    <scope>NUCLEOTIDE SEQUENCE</scope>
</reference>
<dbReference type="InterPro" id="IPR049492">
    <property type="entry name" value="BD-FAE-like_dom"/>
</dbReference>